<keyword evidence="1" id="KW-0677">Repeat</keyword>
<accession>A0A4R6RJ31</accession>
<dbReference type="InterPro" id="IPR011050">
    <property type="entry name" value="Pectin_lyase_fold/virulence"/>
</dbReference>
<dbReference type="SMART" id="SM00710">
    <property type="entry name" value="PbH1"/>
    <property type="match status" value="9"/>
</dbReference>
<dbReference type="NCBIfam" id="TIGR03807">
    <property type="entry name" value="RR_fam_repeat"/>
    <property type="match status" value="2"/>
</dbReference>
<feature type="domain" description="Right handed beta helix" evidence="2">
    <location>
        <begin position="163"/>
        <end position="318"/>
    </location>
</feature>
<dbReference type="SUPFAM" id="SSF51126">
    <property type="entry name" value="Pectin lyase-like"/>
    <property type="match status" value="1"/>
</dbReference>
<dbReference type="InterPro" id="IPR006626">
    <property type="entry name" value="PbH1"/>
</dbReference>
<organism evidence="3 4">
    <name type="scientific">Oharaeibacter diazotrophicus</name>
    <dbReference type="NCBI Taxonomy" id="1920512"/>
    <lineage>
        <taxon>Bacteria</taxon>
        <taxon>Pseudomonadati</taxon>
        <taxon>Pseudomonadota</taxon>
        <taxon>Alphaproteobacteria</taxon>
        <taxon>Hyphomicrobiales</taxon>
        <taxon>Pleomorphomonadaceae</taxon>
        <taxon>Oharaeibacter</taxon>
    </lineage>
</organism>
<gene>
    <name evidence="3" type="ORF">EDD54_0273</name>
</gene>
<comment type="caution">
    <text evidence="3">The sequence shown here is derived from an EMBL/GenBank/DDBJ whole genome shotgun (WGS) entry which is preliminary data.</text>
</comment>
<reference evidence="3 4" key="1">
    <citation type="submission" date="2019-03" db="EMBL/GenBank/DDBJ databases">
        <title>Genomic Encyclopedia of Type Strains, Phase IV (KMG-IV): sequencing the most valuable type-strain genomes for metagenomic binning, comparative biology and taxonomic classification.</title>
        <authorList>
            <person name="Goeker M."/>
        </authorList>
    </citation>
    <scope>NUCLEOTIDE SEQUENCE [LARGE SCALE GENOMIC DNA]</scope>
    <source>
        <strain evidence="3 4">DSM 102969</strain>
    </source>
</reference>
<proteinExistence type="predicted"/>
<evidence type="ECO:0000256" key="1">
    <source>
        <dbReference type="ARBA" id="ARBA00022737"/>
    </source>
</evidence>
<dbReference type="InterPro" id="IPR012334">
    <property type="entry name" value="Pectin_lyas_fold"/>
</dbReference>
<dbReference type="Gene3D" id="2.160.20.10">
    <property type="entry name" value="Single-stranded right-handed beta-helix, Pectin lyase-like"/>
    <property type="match status" value="1"/>
</dbReference>
<dbReference type="Proteomes" id="UP000294547">
    <property type="component" value="Unassembled WGS sequence"/>
</dbReference>
<dbReference type="OrthoDB" id="9788772at2"/>
<evidence type="ECO:0000313" key="4">
    <source>
        <dbReference type="Proteomes" id="UP000294547"/>
    </source>
</evidence>
<dbReference type="EMBL" id="SNXY01000006">
    <property type="protein sequence ID" value="TDP86402.1"/>
    <property type="molecule type" value="Genomic_DNA"/>
</dbReference>
<dbReference type="AlphaFoldDB" id="A0A4R6RJ31"/>
<dbReference type="NCBIfam" id="TIGR03808">
    <property type="entry name" value="RR_plus_rpt_1"/>
    <property type="match status" value="1"/>
</dbReference>
<evidence type="ECO:0000313" key="3">
    <source>
        <dbReference type="EMBL" id="TDP86402.1"/>
    </source>
</evidence>
<dbReference type="PANTHER" id="PTHR22990">
    <property type="entry name" value="F-BOX ONLY PROTEIN"/>
    <property type="match status" value="1"/>
</dbReference>
<dbReference type="PANTHER" id="PTHR22990:SF15">
    <property type="entry name" value="F-BOX ONLY PROTEIN 10"/>
    <property type="match status" value="1"/>
</dbReference>
<dbReference type="InterPro" id="IPR022444">
    <property type="entry name" value="Cofactor-bd_rpt"/>
</dbReference>
<protein>
    <submittedName>
        <fullName evidence="3">Putative secreted repeat protein (TIGR03808 family)</fullName>
    </submittedName>
</protein>
<sequence length="457" mass="46884">MDRRAFLYGTVASIGTALMFTPARSDSTARIELADLRGSLAGGDAAYAPSGNGDQSAMMQQAMDRAAAAGKPLYLPPGRYELSNVVLPSRLKLVGVPGESRLVYTGGGTLLTAVGGSSIGLDGIVLDGANRALDDGVPALLHLSGVSDLSMTRCEVVGSSRHAVALEKVSGSLTANRITGAREAGLWSVDARGLEIAGNTVSDCGDGGILVHRWEAGEDGTIVARNRVERIEARSGGTGQNGNGINVFRAGGVIVSDNRVADCAFSAIRSNSGSNVQITGNQCLRSGETAIYSEFGFEGALIASNVVDGASVGISVANFNEGGRLAVVSGNIVRNLRHGAPYPDEYGLDFGIGISVEADTTVSGNVIDGAPSVAILMGWGPYLRNVVASGNMIRDAEVGIGVSVVEGAGSVVISGNVISDVRSGAVRGMRWAEFQTGDLALGETRFPHVTVSENSLG</sequence>
<evidence type="ECO:0000259" key="2">
    <source>
        <dbReference type="Pfam" id="PF13229"/>
    </source>
</evidence>
<name>A0A4R6RJ31_9HYPH</name>
<dbReference type="InterPro" id="IPR022388">
    <property type="entry name" value="CHP03808"/>
</dbReference>
<keyword evidence="4" id="KW-1185">Reference proteome</keyword>
<dbReference type="Pfam" id="PF13229">
    <property type="entry name" value="Beta_helix"/>
    <property type="match status" value="1"/>
</dbReference>
<dbReference type="InterPro" id="IPR039448">
    <property type="entry name" value="Beta_helix"/>
</dbReference>
<dbReference type="InterPro" id="IPR051550">
    <property type="entry name" value="SCF-Subunits/Alg-Epimerases"/>
</dbReference>